<organism evidence="1">
    <name type="scientific">Streptomyces sp. CMC78</name>
    <dbReference type="NCBI Taxonomy" id="3231512"/>
    <lineage>
        <taxon>Bacteria</taxon>
        <taxon>Bacillati</taxon>
        <taxon>Actinomycetota</taxon>
        <taxon>Actinomycetes</taxon>
        <taxon>Kitasatosporales</taxon>
        <taxon>Streptomycetaceae</taxon>
        <taxon>Streptomyces</taxon>
    </lineage>
</organism>
<name>A0AB33KJM4_9ACTN</name>
<proteinExistence type="predicted"/>
<dbReference type="AlphaFoldDB" id="A0AB33KJM4"/>
<dbReference type="KEGG" id="stcm:SCMC78_44570"/>
<evidence type="ECO:0000313" key="1">
    <source>
        <dbReference type="EMBL" id="BFP54650.1"/>
    </source>
</evidence>
<dbReference type="RefSeq" id="WP_408054147.1">
    <property type="nucleotide sequence ID" value="NZ_AP035884.1"/>
</dbReference>
<gene>
    <name evidence="1" type="ORF">SCMC78_44570</name>
</gene>
<dbReference type="EMBL" id="AP035884">
    <property type="protein sequence ID" value="BFP54650.1"/>
    <property type="molecule type" value="Genomic_DNA"/>
</dbReference>
<accession>A0AB33KJM4</accession>
<reference evidence="1" key="1">
    <citation type="submission" date="2024-07" db="EMBL/GenBank/DDBJ databases">
        <title>Complete genome sequences of cellulolytic bacteria, Kitasatospora sp. CMC57 and Streptomyces sp. CMC78, isolated from Japanese agricultural soil.</title>
        <authorList>
            <person name="Hashimoto T."/>
            <person name="Ito M."/>
            <person name="Iwamoto M."/>
            <person name="Fukahori D."/>
            <person name="Shoda T."/>
            <person name="Sakoda M."/>
            <person name="Morohoshi T."/>
            <person name="Mitsuboshi M."/>
            <person name="Nishizawa T."/>
        </authorList>
    </citation>
    <scope>NUCLEOTIDE SEQUENCE</scope>
    <source>
        <strain evidence="1">CMC78</strain>
    </source>
</reference>
<protein>
    <recommendedName>
        <fullName evidence="2">DUF4089 domain-containing protein</fullName>
    </recommendedName>
</protein>
<sequence>MTHPNVVREAARVVAIEAARAYVANIHPIDLTNPKVLVGHLMAAETLLMDIVAAHTEPTETEGAAA</sequence>
<evidence type="ECO:0008006" key="2">
    <source>
        <dbReference type="Google" id="ProtNLM"/>
    </source>
</evidence>